<evidence type="ECO:0000256" key="1">
    <source>
        <dbReference type="SAM" id="Phobius"/>
    </source>
</evidence>
<keyword evidence="4" id="KW-1185">Reference proteome</keyword>
<keyword evidence="1" id="KW-0472">Membrane</keyword>
<evidence type="ECO:0000313" key="3">
    <source>
        <dbReference type="EMBL" id="MDF9278721.1"/>
    </source>
</evidence>
<keyword evidence="3" id="KW-0808">Transferase</keyword>
<comment type="caution">
    <text evidence="3">The sequence shown here is derived from an EMBL/GenBank/DDBJ whole genome shotgun (WGS) entry which is preliminary data.</text>
</comment>
<feature type="transmembrane region" description="Helical" evidence="1">
    <location>
        <begin position="296"/>
        <end position="315"/>
    </location>
</feature>
<dbReference type="InterPro" id="IPR050879">
    <property type="entry name" value="Acyltransferase_3"/>
</dbReference>
<feature type="domain" description="Acyltransferase 3" evidence="2">
    <location>
        <begin position="15"/>
        <end position="342"/>
    </location>
</feature>
<dbReference type="PANTHER" id="PTHR23028">
    <property type="entry name" value="ACETYLTRANSFERASE"/>
    <property type="match status" value="1"/>
</dbReference>
<keyword evidence="1" id="KW-1133">Transmembrane helix</keyword>
<feature type="transmembrane region" description="Helical" evidence="1">
    <location>
        <begin position="321"/>
        <end position="346"/>
    </location>
</feature>
<dbReference type="EMBL" id="JAROKN010000040">
    <property type="protein sequence ID" value="MDF9278721.1"/>
    <property type="molecule type" value="Genomic_DNA"/>
</dbReference>
<organism evidence="3 4">
    <name type="scientific">Arthrobacter vasquezii</name>
    <dbReference type="NCBI Taxonomy" id="2977629"/>
    <lineage>
        <taxon>Bacteria</taxon>
        <taxon>Bacillati</taxon>
        <taxon>Actinomycetota</taxon>
        <taxon>Actinomycetes</taxon>
        <taxon>Micrococcales</taxon>
        <taxon>Micrococcaceae</taxon>
        <taxon>Arthrobacter</taxon>
    </lineage>
</organism>
<feature type="transmembrane region" description="Helical" evidence="1">
    <location>
        <begin position="164"/>
        <end position="185"/>
    </location>
</feature>
<dbReference type="PANTHER" id="PTHR23028:SF53">
    <property type="entry name" value="ACYL_TRANSF_3 DOMAIN-CONTAINING PROTEIN"/>
    <property type="match status" value="1"/>
</dbReference>
<reference evidence="3 4" key="1">
    <citation type="journal article" date="2023" name="Int. J. Syst. Evol. Microbiol.">
        <title>Arthrobacter vasquezii sp. nov., isolated from a soil sample from Union Glacier, Antarctica.</title>
        <authorList>
            <person name="Valenzuela-Ibaceta F."/>
            <person name="Carrasco V."/>
            <person name="Lagos-Moraga S."/>
            <person name="Dietz-Vargas C."/>
            <person name="Navarro C.A."/>
            <person name="Perez-Donoso J.M."/>
        </authorList>
    </citation>
    <scope>NUCLEOTIDE SEQUENCE [LARGE SCALE GENOMIC DNA]</scope>
    <source>
        <strain evidence="3 4">EH-1B-1</strain>
    </source>
</reference>
<feature type="transmembrane region" description="Helical" evidence="1">
    <location>
        <begin position="39"/>
        <end position="59"/>
    </location>
</feature>
<name>A0ABT6CXA9_9MICC</name>
<feature type="transmembrane region" description="Helical" evidence="1">
    <location>
        <begin position="259"/>
        <end position="275"/>
    </location>
</feature>
<evidence type="ECO:0000259" key="2">
    <source>
        <dbReference type="Pfam" id="PF01757"/>
    </source>
</evidence>
<keyword evidence="1" id="KW-0812">Transmembrane</keyword>
<dbReference type="GO" id="GO:0016746">
    <property type="term" value="F:acyltransferase activity"/>
    <property type="evidence" value="ECO:0007669"/>
    <property type="project" value="UniProtKB-KW"/>
</dbReference>
<feature type="transmembrane region" description="Helical" evidence="1">
    <location>
        <begin position="133"/>
        <end position="152"/>
    </location>
</feature>
<proteinExistence type="predicted"/>
<accession>A0ABT6CXA9</accession>
<gene>
    <name evidence="3" type="ORF">P4U43_13080</name>
</gene>
<protein>
    <submittedName>
        <fullName evidence="3">Acyltransferase</fullName>
    </submittedName>
</protein>
<feature type="transmembrane region" description="Helical" evidence="1">
    <location>
        <begin position="80"/>
        <end position="113"/>
    </location>
</feature>
<feature type="transmembrane region" description="Helical" evidence="1">
    <location>
        <begin position="191"/>
        <end position="212"/>
    </location>
</feature>
<evidence type="ECO:0000313" key="4">
    <source>
        <dbReference type="Proteomes" id="UP001220456"/>
    </source>
</evidence>
<sequence length="373" mass="41246">MSTTPLNGANRFAHIDALRTLAVMLVVFSHAGLGHIIPGGAGVTIFFSISGFIITYLLLREKAKTGRFDIKGFYFRRARKIIPALVITLGIPTLIYAIIVPIDWAAFAAQLFFVFNWVSLSGHGPVLPGSQVVWSLSIEEQFYIGFAILWLITVRARYWRAITIAIATLGIAVPTTLRLTLALQADSSDRIYYGTDTRLDGIALGMLTAVLFHRWQSGNARRGKLTRAFGSDWALISACALILVSLLVRDAFFRDTFRYSLQSIATCVIITYGLLPGEGMLRRAFFAVSIWKPVASIGLASYSIYLVHLVIMSALREPFTFVPLPLSVITLSAIGVLIGLTVYRFIEVPTHERWKRKAAKRELAADESARSSV</sequence>
<dbReference type="InterPro" id="IPR002656">
    <property type="entry name" value="Acyl_transf_3_dom"/>
</dbReference>
<dbReference type="Proteomes" id="UP001220456">
    <property type="component" value="Unassembled WGS sequence"/>
</dbReference>
<dbReference type="RefSeq" id="WP_277359125.1">
    <property type="nucleotide sequence ID" value="NZ_JAROKN010000040.1"/>
</dbReference>
<dbReference type="Pfam" id="PF01757">
    <property type="entry name" value="Acyl_transf_3"/>
    <property type="match status" value="1"/>
</dbReference>
<feature type="transmembrane region" description="Helical" evidence="1">
    <location>
        <begin position="233"/>
        <end position="253"/>
    </location>
</feature>
<keyword evidence="3" id="KW-0012">Acyltransferase</keyword>